<dbReference type="HOGENOM" id="CLU_145026_1_1_1"/>
<dbReference type="GO" id="GO:0005737">
    <property type="term" value="C:cytoplasm"/>
    <property type="evidence" value="ECO:0007669"/>
    <property type="project" value="UniProtKB-SubCell"/>
</dbReference>
<dbReference type="PROSITE" id="PS50835">
    <property type="entry name" value="IG_LIKE"/>
    <property type="match status" value="1"/>
</dbReference>
<evidence type="ECO:0000259" key="4">
    <source>
        <dbReference type="PROSITE" id="PS50835"/>
    </source>
</evidence>
<dbReference type="PANTHER" id="PTHR47633">
    <property type="entry name" value="IMMUNOGLOBULIN"/>
    <property type="match status" value="1"/>
</dbReference>
<dbReference type="AlphaFoldDB" id="R7TIT9"/>
<dbReference type="Proteomes" id="UP000014760">
    <property type="component" value="Unassembled WGS sequence"/>
</dbReference>
<comment type="subcellular location">
    <subcellularLocation>
        <location evidence="1">Cytoplasm</location>
    </subcellularLocation>
</comment>
<dbReference type="Pfam" id="PF07679">
    <property type="entry name" value="I-set"/>
    <property type="match status" value="1"/>
</dbReference>
<keyword evidence="3" id="KW-0393">Immunoglobulin domain</keyword>
<dbReference type="EMBL" id="AMQN01003019">
    <property type="status" value="NOT_ANNOTATED_CDS"/>
    <property type="molecule type" value="Genomic_DNA"/>
</dbReference>
<dbReference type="OrthoDB" id="504170at2759"/>
<gene>
    <name evidence="5" type="ORF">CAPTEDRAFT_59383</name>
</gene>
<name>R7TIT9_CAPTE</name>
<reference evidence="6" key="3">
    <citation type="submission" date="2015-06" db="UniProtKB">
        <authorList>
            <consortium name="EnsemblMetazoa"/>
        </authorList>
    </citation>
    <scope>IDENTIFICATION</scope>
</reference>
<evidence type="ECO:0000313" key="5">
    <source>
        <dbReference type="EMBL" id="ELT91010.1"/>
    </source>
</evidence>
<sequence>GIPQPQVTWFVDTQEIKPSTDFQITYNEGVCTLVILDVLPEDEGEYTVKAVNEAGTCVTTAYLTV</sequence>
<dbReference type="InterPro" id="IPR036179">
    <property type="entry name" value="Ig-like_dom_sf"/>
</dbReference>
<accession>R7TIT9</accession>
<reference evidence="7" key="1">
    <citation type="submission" date="2012-12" db="EMBL/GenBank/DDBJ databases">
        <authorList>
            <person name="Hellsten U."/>
            <person name="Grimwood J."/>
            <person name="Chapman J.A."/>
            <person name="Shapiro H."/>
            <person name="Aerts A."/>
            <person name="Otillar R.P."/>
            <person name="Terry A.Y."/>
            <person name="Boore J.L."/>
            <person name="Simakov O."/>
            <person name="Marletaz F."/>
            <person name="Cho S.-J."/>
            <person name="Edsinger-Gonzales E."/>
            <person name="Havlak P."/>
            <person name="Kuo D.-H."/>
            <person name="Larsson T."/>
            <person name="Lv J."/>
            <person name="Arendt D."/>
            <person name="Savage R."/>
            <person name="Osoegawa K."/>
            <person name="de Jong P."/>
            <person name="Lindberg D.R."/>
            <person name="Seaver E.C."/>
            <person name="Weisblat D.A."/>
            <person name="Putnam N.H."/>
            <person name="Grigoriev I.V."/>
            <person name="Rokhsar D.S."/>
        </authorList>
    </citation>
    <scope>NUCLEOTIDE SEQUENCE</scope>
    <source>
        <strain evidence="7">I ESC-2004</strain>
    </source>
</reference>
<feature type="non-terminal residue" evidence="5">
    <location>
        <position position="65"/>
    </location>
</feature>
<evidence type="ECO:0000313" key="6">
    <source>
        <dbReference type="EnsemblMetazoa" id="CapteP59383"/>
    </source>
</evidence>
<reference evidence="5 7" key="2">
    <citation type="journal article" date="2013" name="Nature">
        <title>Insights into bilaterian evolution from three spiralian genomes.</title>
        <authorList>
            <person name="Simakov O."/>
            <person name="Marletaz F."/>
            <person name="Cho S.J."/>
            <person name="Edsinger-Gonzales E."/>
            <person name="Havlak P."/>
            <person name="Hellsten U."/>
            <person name="Kuo D.H."/>
            <person name="Larsson T."/>
            <person name="Lv J."/>
            <person name="Arendt D."/>
            <person name="Savage R."/>
            <person name="Osoegawa K."/>
            <person name="de Jong P."/>
            <person name="Grimwood J."/>
            <person name="Chapman J.A."/>
            <person name="Shapiro H."/>
            <person name="Aerts A."/>
            <person name="Otillar R.P."/>
            <person name="Terry A.Y."/>
            <person name="Boore J.L."/>
            <person name="Grigoriev I.V."/>
            <person name="Lindberg D.R."/>
            <person name="Seaver E.C."/>
            <person name="Weisblat D.A."/>
            <person name="Putnam N.H."/>
            <person name="Rokhsar D.S."/>
        </authorList>
    </citation>
    <scope>NUCLEOTIDE SEQUENCE</scope>
    <source>
        <strain evidence="5 7">I ESC-2004</strain>
    </source>
</reference>
<protein>
    <recommendedName>
        <fullName evidence="4">Ig-like domain-containing protein</fullName>
    </recommendedName>
</protein>
<dbReference type="SUPFAM" id="SSF48726">
    <property type="entry name" value="Immunoglobulin"/>
    <property type="match status" value="1"/>
</dbReference>
<evidence type="ECO:0000313" key="7">
    <source>
        <dbReference type="Proteomes" id="UP000014760"/>
    </source>
</evidence>
<dbReference type="OMA" id="IAWYFNE"/>
<dbReference type="FunFam" id="2.60.40.10:FF:000425">
    <property type="entry name" value="Myosin light chain kinase"/>
    <property type="match status" value="1"/>
</dbReference>
<keyword evidence="2" id="KW-0963">Cytoplasm</keyword>
<evidence type="ECO:0000256" key="3">
    <source>
        <dbReference type="ARBA" id="ARBA00023319"/>
    </source>
</evidence>
<dbReference type="EnsemblMetazoa" id="CapteT59383">
    <property type="protein sequence ID" value="CapteP59383"/>
    <property type="gene ID" value="CapteG59383"/>
</dbReference>
<dbReference type="InterPro" id="IPR007110">
    <property type="entry name" value="Ig-like_dom"/>
</dbReference>
<dbReference type="PANTHER" id="PTHR47633:SF11">
    <property type="entry name" value="IG-LIKE DOMAIN-CONTAINING PROTEIN"/>
    <property type="match status" value="1"/>
</dbReference>
<feature type="domain" description="Ig-like" evidence="4">
    <location>
        <begin position="1"/>
        <end position="64"/>
    </location>
</feature>
<organism evidence="5">
    <name type="scientific">Capitella teleta</name>
    <name type="common">Polychaete worm</name>
    <dbReference type="NCBI Taxonomy" id="283909"/>
    <lineage>
        <taxon>Eukaryota</taxon>
        <taxon>Metazoa</taxon>
        <taxon>Spiralia</taxon>
        <taxon>Lophotrochozoa</taxon>
        <taxon>Annelida</taxon>
        <taxon>Polychaeta</taxon>
        <taxon>Sedentaria</taxon>
        <taxon>Scolecida</taxon>
        <taxon>Capitellidae</taxon>
        <taxon>Capitella</taxon>
    </lineage>
</organism>
<feature type="non-terminal residue" evidence="5">
    <location>
        <position position="1"/>
    </location>
</feature>
<dbReference type="InterPro" id="IPR013783">
    <property type="entry name" value="Ig-like_fold"/>
</dbReference>
<keyword evidence="7" id="KW-1185">Reference proteome</keyword>
<evidence type="ECO:0000256" key="1">
    <source>
        <dbReference type="ARBA" id="ARBA00004496"/>
    </source>
</evidence>
<dbReference type="InterPro" id="IPR013098">
    <property type="entry name" value="Ig_I-set"/>
</dbReference>
<dbReference type="Gene3D" id="2.60.40.10">
    <property type="entry name" value="Immunoglobulins"/>
    <property type="match status" value="1"/>
</dbReference>
<dbReference type="EMBL" id="KB310691">
    <property type="protein sequence ID" value="ELT91010.1"/>
    <property type="molecule type" value="Genomic_DNA"/>
</dbReference>
<evidence type="ECO:0000256" key="2">
    <source>
        <dbReference type="ARBA" id="ARBA00022490"/>
    </source>
</evidence>
<dbReference type="STRING" id="283909.R7TIT9"/>
<proteinExistence type="predicted"/>